<dbReference type="Gene3D" id="3.40.50.720">
    <property type="entry name" value="NAD(P)-binding Rossmann-like Domain"/>
    <property type="match status" value="1"/>
</dbReference>
<dbReference type="InterPro" id="IPR051468">
    <property type="entry name" value="Fungal_SecMetab_SDRs"/>
</dbReference>
<keyword evidence="3" id="KW-1185">Reference proteome</keyword>
<proteinExistence type="inferred from homology"/>
<comment type="caution">
    <text evidence="2">The sequence shown here is derived from an EMBL/GenBank/DDBJ whole genome shotgun (WGS) entry which is preliminary data.</text>
</comment>
<reference evidence="2 3" key="1">
    <citation type="submission" date="2017-12" db="EMBL/GenBank/DDBJ databases">
        <title>Comparative genomics of Botrytis spp.</title>
        <authorList>
            <person name="Valero-Jimenez C.A."/>
            <person name="Tapia P."/>
            <person name="Veloso J."/>
            <person name="Silva-Moreno E."/>
            <person name="Staats M."/>
            <person name="Valdes J.H."/>
            <person name="Van Kan J.A.L."/>
        </authorList>
    </citation>
    <scope>NUCLEOTIDE SEQUENCE [LARGE SCALE GENOMIC DNA]</scope>
    <source>
        <strain evidence="2 3">MUCL3349</strain>
    </source>
</reference>
<accession>A0A4Z1KYH3</accession>
<sequence>MRASRDRQGCSYELVLEFVSTLLQRANATVIVTVRNGSTDVSSLKALLKADGSNLIITNLEISTTSVSGIEIAHKALVESLKTRGVERIDVLIANARSGTCFKSTVETPLGAILTDFYTNKLGPIALYQHLLPFLKASDNAKFVVIGSVLGSIEAMMAGAPTVAHGTSKAAVHCAAKKIHDEEEKIVVLTIHPGWVQTKNGQNFADSIGVPAPPMTVEQSSVAVVALIDSATKTTSSGTFVGNEGKWKSFGNWNNLSKCQRPRESRAIEQILAAITARLEHVINIISAQVAKELSNIIAICIEDMSLEGTSVASFGLDSMIGAEFRNWLFNEFGYEVPFHIL</sequence>
<dbReference type="EMBL" id="PQXO01000104">
    <property type="protein sequence ID" value="TGO89554.1"/>
    <property type="molecule type" value="Genomic_DNA"/>
</dbReference>
<evidence type="ECO:0000313" key="3">
    <source>
        <dbReference type="Proteomes" id="UP000297280"/>
    </source>
</evidence>
<dbReference type="SUPFAM" id="SSF51735">
    <property type="entry name" value="NAD(P)-binding Rossmann-fold domains"/>
    <property type="match status" value="1"/>
</dbReference>
<dbReference type="Pfam" id="PF00106">
    <property type="entry name" value="adh_short"/>
    <property type="match status" value="1"/>
</dbReference>
<evidence type="ECO:0000256" key="1">
    <source>
        <dbReference type="ARBA" id="ARBA00006484"/>
    </source>
</evidence>
<protein>
    <recommendedName>
        <fullName evidence="4">Carrier domain-containing protein</fullName>
    </recommendedName>
</protein>
<dbReference type="Proteomes" id="UP000297280">
    <property type="component" value="Unassembled WGS sequence"/>
</dbReference>
<organism evidence="2 3">
    <name type="scientific">Botrytis porri</name>
    <dbReference type="NCBI Taxonomy" id="87229"/>
    <lineage>
        <taxon>Eukaryota</taxon>
        <taxon>Fungi</taxon>
        <taxon>Dikarya</taxon>
        <taxon>Ascomycota</taxon>
        <taxon>Pezizomycotina</taxon>
        <taxon>Leotiomycetes</taxon>
        <taxon>Helotiales</taxon>
        <taxon>Sclerotiniaceae</taxon>
        <taxon>Botrytis</taxon>
    </lineage>
</organism>
<dbReference type="GO" id="GO:0016491">
    <property type="term" value="F:oxidoreductase activity"/>
    <property type="evidence" value="ECO:0007669"/>
    <property type="project" value="TreeGrafter"/>
</dbReference>
<dbReference type="InterPro" id="IPR002347">
    <property type="entry name" value="SDR_fam"/>
</dbReference>
<dbReference type="AlphaFoldDB" id="A0A4Z1KYH3"/>
<name>A0A4Z1KYH3_9HELO</name>
<dbReference type="GO" id="GO:0005737">
    <property type="term" value="C:cytoplasm"/>
    <property type="evidence" value="ECO:0007669"/>
    <property type="project" value="TreeGrafter"/>
</dbReference>
<dbReference type="PANTHER" id="PTHR43544">
    <property type="entry name" value="SHORT-CHAIN DEHYDROGENASE/REDUCTASE"/>
    <property type="match status" value="1"/>
</dbReference>
<dbReference type="PANTHER" id="PTHR43544:SF26">
    <property type="entry name" value="SHORT CHAIN DEHYDROGENASE_REDUCTASE FAMILY OXIDOREDUCTASE (JCVI)"/>
    <property type="match status" value="1"/>
</dbReference>
<evidence type="ECO:0000313" key="2">
    <source>
        <dbReference type="EMBL" id="TGO89554.1"/>
    </source>
</evidence>
<gene>
    <name evidence="2" type="ORF">BPOR_0104g00190</name>
</gene>
<comment type="similarity">
    <text evidence="1">Belongs to the short-chain dehydrogenases/reductases (SDR) family.</text>
</comment>
<evidence type="ECO:0008006" key="4">
    <source>
        <dbReference type="Google" id="ProtNLM"/>
    </source>
</evidence>
<dbReference type="InterPro" id="IPR036291">
    <property type="entry name" value="NAD(P)-bd_dom_sf"/>
</dbReference>